<dbReference type="InterPro" id="IPR050126">
    <property type="entry name" value="Ap4A_hydrolase"/>
</dbReference>
<dbReference type="Gene3D" id="3.60.21.10">
    <property type="match status" value="1"/>
</dbReference>
<reference evidence="3 4" key="1">
    <citation type="submission" date="2018-01" db="EMBL/GenBank/DDBJ databases">
        <title>Complete genome sequencing of Sporolactobacillus terrae DLG3.</title>
        <authorList>
            <person name="Nam Y.-D."/>
            <person name="Kang J."/>
            <person name="Chung W.-H."/>
        </authorList>
    </citation>
    <scope>NUCLEOTIDE SEQUENCE [LARGE SCALE GENOMIC DNA]</scope>
    <source>
        <strain evidence="3 4">DLG3</strain>
    </source>
</reference>
<organism evidence="2 5">
    <name type="scientific">Sporolactobacillus terrae</name>
    <dbReference type="NCBI Taxonomy" id="269673"/>
    <lineage>
        <taxon>Bacteria</taxon>
        <taxon>Bacillati</taxon>
        <taxon>Bacillota</taxon>
        <taxon>Bacilli</taxon>
        <taxon>Bacillales</taxon>
        <taxon>Sporolactobacillaceae</taxon>
        <taxon>Sporolactobacillus</taxon>
    </lineage>
</organism>
<dbReference type="PANTHER" id="PTHR42850:SF7">
    <property type="entry name" value="BIS(5'-NUCLEOSYL)-TETRAPHOSPHATASE PRPE [ASYMMETRICAL]"/>
    <property type="match status" value="1"/>
</dbReference>
<evidence type="ECO:0000313" key="3">
    <source>
        <dbReference type="EMBL" id="QAA22179.1"/>
    </source>
</evidence>
<dbReference type="InterPro" id="IPR041780">
    <property type="entry name" value="MPP_PrpE-like"/>
</dbReference>
<sequence length="246" mass="28466">MYDVIGDVHGCYREFVRLTEKLGYQWTQHLPIHPDQRKLVFVGDIADRGPDSLQMIRTVIELVNHELALYVPGNHCDKLYRYFIGRRVQIAHGLETTVHELEQLDTQSYKRIAEQFQKLYQKAPLILYLDQQRLVVCHAGIRQQDLFKPINKKIKSFALYGDVTGKTDADGLPERRDWAVNYHGKALIAYGHTPVVRPRWKNKTVNLDSGCVFGGQLSALRYPEMELVSVDSAMPRIPERFRSFPD</sequence>
<dbReference type="CDD" id="cd07423">
    <property type="entry name" value="MPP_Prp_like"/>
    <property type="match status" value="1"/>
</dbReference>
<dbReference type="GO" id="GO:0005737">
    <property type="term" value="C:cytoplasm"/>
    <property type="evidence" value="ECO:0007669"/>
    <property type="project" value="TreeGrafter"/>
</dbReference>
<dbReference type="InterPro" id="IPR006186">
    <property type="entry name" value="Ser/Thr-sp_prot-phosphatase"/>
</dbReference>
<dbReference type="RefSeq" id="WP_028976089.1">
    <property type="nucleotide sequence ID" value="NZ_AP021853.1"/>
</dbReference>
<dbReference type="EMBL" id="CP025688">
    <property type="protein sequence ID" value="QAA22179.1"/>
    <property type="molecule type" value="Genomic_DNA"/>
</dbReference>
<dbReference type="PANTHER" id="PTHR42850">
    <property type="entry name" value="METALLOPHOSPHOESTERASE"/>
    <property type="match status" value="1"/>
</dbReference>
<protein>
    <submittedName>
        <fullName evidence="2">Bis(5'-nucleosyl)-tetraphosphatase PrpE [asymmetrical]</fullName>
    </submittedName>
</protein>
<keyword evidence="4" id="KW-1185">Reference proteome</keyword>
<evidence type="ECO:0000313" key="5">
    <source>
        <dbReference type="Proteomes" id="UP000326951"/>
    </source>
</evidence>
<dbReference type="Proteomes" id="UP000326951">
    <property type="component" value="Chromosome"/>
</dbReference>
<reference evidence="2 5" key="2">
    <citation type="submission" date="2019-09" db="EMBL/GenBank/DDBJ databases">
        <title>Complete genome sequence of Sporolactobacillus terrae 70-3.</title>
        <authorList>
            <person name="Tanaka N."/>
            <person name="Shiwa Y."/>
            <person name="Fujita N."/>
            <person name="Tanasupawat S."/>
        </authorList>
    </citation>
    <scope>NUCLEOTIDE SEQUENCE [LARGE SCALE GENOMIC DNA]</scope>
    <source>
        <strain evidence="2 5">70-3</strain>
    </source>
</reference>
<dbReference type="GO" id="GO:0016791">
    <property type="term" value="F:phosphatase activity"/>
    <property type="evidence" value="ECO:0007669"/>
    <property type="project" value="TreeGrafter"/>
</dbReference>
<dbReference type="PRINTS" id="PR00114">
    <property type="entry name" value="STPHPHTASE"/>
</dbReference>
<gene>
    <name evidence="2" type="primary">prpE</name>
    <name evidence="3" type="ORF">C0674_05860</name>
    <name evidence="2" type="ORF">St703_11920</name>
</gene>
<evidence type="ECO:0000313" key="2">
    <source>
        <dbReference type="EMBL" id="BBN98487.1"/>
    </source>
</evidence>
<dbReference type="STRING" id="1449983.GCA_000647835_02671"/>
<evidence type="ECO:0000259" key="1">
    <source>
        <dbReference type="Pfam" id="PF00149"/>
    </source>
</evidence>
<dbReference type="InterPro" id="IPR029052">
    <property type="entry name" value="Metallo-depent_PP-like"/>
</dbReference>
<dbReference type="InterPro" id="IPR004843">
    <property type="entry name" value="Calcineurin-like_PHP"/>
</dbReference>
<dbReference type="Proteomes" id="UP000285882">
    <property type="component" value="Chromosome"/>
</dbReference>
<dbReference type="NCBIfam" id="NF010148">
    <property type="entry name" value="PRK13625.1"/>
    <property type="match status" value="1"/>
</dbReference>
<dbReference type="SUPFAM" id="SSF56300">
    <property type="entry name" value="Metallo-dependent phosphatases"/>
    <property type="match status" value="1"/>
</dbReference>
<name>A0A410D7U1_9BACL</name>
<dbReference type="AlphaFoldDB" id="A0A410D7U1"/>
<evidence type="ECO:0000313" key="4">
    <source>
        <dbReference type="Proteomes" id="UP000285882"/>
    </source>
</evidence>
<dbReference type="EMBL" id="AP021853">
    <property type="protein sequence ID" value="BBN98487.1"/>
    <property type="molecule type" value="Genomic_DNA"/>
</dbReference>
<dbReference type="Pfam" id="PF00149">
    <property type="entry name" value="Metallophos"/>
    <property type="match status" value="1"/>
</dbReference>
<feature type="domain" description="Calcineurin-like phosphoesterase" evidence="1">
    <location>
        <begin position="4"/>
        <end position="195"/>
    </location>
</feature>
<proteinExistence type="predicted"/>
<accession>A0A410D7U1</accession>